<keyword evidence="4" id="KW-1185">Reference proteome</keyword>
<evidence type="ECO:0000313" key="4">
    <source>
        <dbReference type="Proteomes" id="UP000008871"/>
    </source>
</evidence>
<dbReference type="Proteomes" id="UP000008871">
    <property type="component" value="Chromosome"/>
</dbReference>
<name>Q0VSV8_ALCBS</name>
<organism evidence="3 4">
    <name type="scientific">Alcanivorax borkumensis (strain ATCC 700651 / DSM 11573 / NCIMB 13689 / SK2)</name>
    <dbReference type="NCBI Taxonomy" id="393595"/>
    <lineage>
        <taxon>Bacteria</taxon>
        <taxon>Pseudomonadati</taxon>
        <taxon>Pseudomonadota</taxon>
        <taxon>Gammaproteobacteria</taxon>
        <taxon>Oceanospirillales</taxon>
        <taxon>Alcanivoracaceae</taxon>
        <taxon>Alcanivorax</taxon>
    </lineage>
</organism>
<dbReference type="OrthoDB" id="9953205at2"/>
<feature type="signal peptide" evidence="2">
    <location>
        <begin position="1"/>
        <end position="25"/>
    </location>
</feature>
<sequence>MTIKSTLIGLATGLLALLAVGSCSNDGKQAYLQQQVRQTLQDNNLSVWRVDTLTVTGRNEEGHEDHSATHYLFDVALLLQEDLQRVRYADADTRELVVTAGARAGERAVLPGVAKIEGEQTGLFDKDDVTQARISLSLTDLPAGLPASLLRQRFADWQQITVGSDAYQSLLNRLRRLLLDEQRALIDVSDRLRRARQQLSVQDEELRELEERAQQSSEMGEPMERASEGIEALMARVDQLQVEQYSQEEAVEKLRADLDHLQGVP</sequence>
<dbReference type="EMBL" id="AM286690">
    <property type="protein sequence ID" value="CAL15740.1"/>
    <property type="molecule type" value="Genomic_DNA"/>
</dbReference>
<dbReference type="PROSITE" id="PS51257">
    <property type="entry name" value="PROKAR_LIPOPROTEIN"/>
    <property type="match status" value="1"/>
</dbReference>
<dbReference type="AlphaFoldDB" id="Q0VSV8"/>
<evidence type="ECO:0000256" key="1">
    <source>
        <dbReference type="SAM" id="MobiDB-lite"/>
    </source>
</evidence>
<evidence type="ECO:0008006" key="5">
    <source>
        <dbReference type="Google" id="ProtNLM"/>
    </source>
</evidence>
<protein>
    <recommendedName>
        <fullName evidence="5">Lipoprotein</fullName>
    </recommendedName>
</protein>
<evidence type="ECO:0000313" key="3">
    <source>
        <dbReference type="EMBL" id="CAL15740.1"/>
    </source>
</evidence>
<dbReference type="HOGENOM" id="CLU_1048214_0_0_6"/>
<evidence type="ECO:0000256" key="2">
    <source>
        <dbReference type="SAM" id="SignalP"/>
    </source>
</evidence>
<dbReference type="KEGG" id="abo:ABO_0292"/>
<reference evidence="3 4" key="1">
    <citation type="journal article" date="2006" name="Nat. Biotechnol.">
        <title>Genome sequence of the ubiquitous hydrocarbon-degrading marine bacterium Alcanivorax borkumensis.</title>
        <authorList>
            <person name="Schneiker S."/>
            <person name="Martins dos Santos V.A.P."/>
            <person name="Bartels D."/>
            <person name="Bekel T."/>
            <person name="Brecht M."/>
            <person name="Buhrmester J."/>
            <person name="Chernikova T.N."/>
            <person name="Denaro R."/>
            <person name="Ferrer M."/>
            <person name="Gertler C."/>
            <person name="Goesmann A."/>
            <person name="Golyshina O.V."/>
            <person name="Kaminski F."/>
            <person name="Khachane A.N."/>
            <person name="Lang S."/>
            <person name="Linke B."/>
            <person name="McHardy A.C."/>
            <person name="Meyer F."/>
            <person name="Nechitaylo T."/>
            <person name="Puehler A."/>
            <person name="Regenhardt D."/>
            <person name="Rupp O."/>
            <person name="Sabirova J.S."/>
            <person name="Selbitschka W."/>
            <person name="Yakimov M.M."/>
            <person name="Timmis K.N."/>
            <person name="Vorhoelter F.-J."/>
            <person name="Weidner S."/>
            <person name="Kaiser O."/>
            <person name="Golyshin P.N."/>
        </authorList>
    </citation>
    <scope>NUCLEOTIDE SEQUENCE [LARGE SCALE GENOMIC DNA]</scope>
    <source>
        <strain evidence="4">ATCC 700651 / DSM 11573 / NCIMB 13689 / SK2</strain>
    </source>
</reference>
<accession>Q0VSV8</accession>
<dbReference type="STRING" id="393595.ABO_0292"/>
<keyword evidence="2" id="KW-0732">Signal</keyword>
<dbReference type="RefSeq" id="WP_011587588.1">
    <property type="nucleotide sequence ID" value="NC_008260.1"/>
</dbReference>
<feature type="region of interest" description="Disordered" evidence="1">
    <location>
        <begin position="206"/>
        <end position="225"/>
    </location>
</feature>
<gene>
    <name evidence="3" type="ordered locus">ABO_0292</name>
</gene>
<feature type="chain" id="PRO_5004178993" description="Lipoprotein" evidence="2">
    <location>
        <begin position="26"/>
        <end position="265"/>
    </location>
</feature>
<proteinExistence type="predicted"/>